<dbReference type="OrthoDB" id="9774579at2"/>
<feature type="region of interest" description="Disordered" evidence="1">
    <location>
        <begin position="496"/>
        <end position="526"/>
    </location>
</feature>
<evidence type="ECO:0000313" key="3">
    <source>
        <dbReference type="Proteomes" id="UP000305778"/>
    </source>
</evidence>
<dbReference type="InterPro" id="IPR051200">
    <property type="entry name" value="Host-pathogen_enzymatic-act"/>
</dbReference>
<dbReference type="PANTHER" id="PTHR47197">
    <property type="entry name" value="PROTEIN NIRF"/>
    <property type="match status" value="1"/>
</dbReference>
<dbReference type="Proteomes" id="UP000305778">
    <property type="component" value="Unassembled WGS sequence"/>
</dbReference>
<dbReference type="Gene3D" id="2.130.10.10">
    <property type="entry name" value="YVTN repeat-like/Quinoprotein amine dehydrogenase"/>
    <property type="match status" value="3"/>
</dbReference>
<dbReference type="AlphaFoldDB" id="A0A4U0SRE6"/>
<dbReference type="InterPro" id="IPR011048">
    <property type="entry name" value="Haem_d1_sf"/>
</dbReference>
<dbReference type="NCBIfam" id="TIGR02276">
    <property type="entry name" value="beta_rpt_yvtn"/>
    <property type="match status" value="3"/>
</dbReference>
<proteinExistence type="predicted"/>
<name>A0A4U0SRE6_9ACTN</name>
<gene>
    <name evidence="2" type="ORF">FCI23_04925</name>
</gene>
<dbReference type="PROSITE" id="PS51257">
    <property type="entry name" value="PROKAR_LIPOPROTEIN"/>
    <property type="match status" value="1"/>
</dbReference>
<organism evidence="2 3">
    <name type="scientific">Actinacidiphila oryziradicis</name>
    <dbReference type="NCBI Taxonomy" id="2571141"/>
    <lineage>
        <taxon>Bacteria</taxon>
        <taxon>Bacillati</taxon>
        <taxon>Actinomycetota</taxon>
        <taxon>Actinomycetes</taxon>
        <taxon>Kitasatosporales</taxon>
        <taxon>Streptomycetaceae</taxon>
        <taxon>Actinacidiphila</taxon>
    </lineage>
</organism>
<reference evidence="2 3" key="1">
    <citation type="submission" date="2019-04" db="EMBL/GenBank/DDBJ databases">
        <title>Streptomyces oryziradicis sp. nov., a novel actinomycete isolated from rhizosphere soil of rice (Oryza sativa L.).</title>
        <authorList>
            <person name="Li C."/>
        </authorList>
    </citation>
    <scope>NUCLEOTIDE SEQUENCE [LARGE SCALE GENOMIC DNA]</scope>
    <source>
        <strain evidence="2 3">NEAU-C40</strain>
    </source>
</reference>
<dbReference type="RefSeq" id="WP_136722191.1">
    <property type="nucleotide sequence ID" value="NZ_SUMC01000003.1"/>
</dbReference>
<dbReference type="PANTHER" id="PTHR47197:SF3">
    <property type="entry name" value="DIHYDRO-HEME D1 DEHYDROGENASE"/>
    <property type="match status" value="1"/>
</dbReference>
<dbReference type="InterPro" id="IPR015943">
    <property type="entry name" value="WD40/YVTN_repeat-like_dom_sf"/>
</dbReference>
<evidence type="ECO:0008006" key="4">
    <source>
        <dbReference type="Google" id="ProtNLM"/>
    </source>
</evidence>
<protein>
    <recommendedName>
        <fullName evidence="4">Beta-propeller fold lactonase family protein</fullName>
    </recommendedName>
</protein>
<dbReference type="InterPro" id="IPR011964">
    <property type="entry name" value="YVTN_b-propeller_repeat"/>
</dbReference>
<keyword evidence="3" id="KW-1185">Reference proteome</keyword>
<dbReference type="SUPFAM" id="SSF51004">
    <property type="entry name" value="C-terminal (heme d1) domain of cytochrome cd1-nitrite reductase"/>
    <property type="match status" value="1"/>
</dbReference>
<sequence length="526" mass="55709">MHAKSSSAGAFVAAVVYASIAGCATTGTHESMTSHPGPVPRAAVGLNASSSPHGTLIPAPALPGAQPISGNDRVYTADQASNTVSVINPATNTVLGTIPFGKPRLSPSADVLGAMYDGQIDVHGLGFSRDGKWLNVIDVTTNAVHVIDTATNKVVRTVYVGRAPHEGFFSPDGTRIWVAVRGQDYVSVIDWRAGKEVDRIHTEDAPSKVVFSPDGKLAYVNHLRTQVLDVIDVASRRIIRRVPIPAEAGGSSDEAISPDGRDVWLGMPENGRTTAVVNTNTSRVEAVLSTGPRTNHPNFVTVGGVDYAYQTVGGLNETLVYRRSHNGTPPTLVKTIHNNGYGPHGIWPSPDNTRIYVALQNSDAVDVIDTHTNSVIKTLHIGQSPMALVYVARSTPATSTSNLSRQGLDMRTQHFALRILGSSGRGTALIRALPGIDEVTIGADGLTPNQQVTAYASDGTRTTALMTMKTNEFGNIDEGLSYSYFFANHYTSVTLKPGTPPQSEPTARGSVLAPKKPKPAGVSQSK</sequence>
<accession>A0A4U0SRE6</accession>
<dbReference type="EMBL" id="SUMC01000003">
    <property type="protein sequence ID" value="TKA12714.1"/>
    <property type="molecule type" value="Genomic_DNA"/>
</dbReference>
<evidence type="ECO:0000256" key="1">
    <source>
        <dbReference type="SAM" id="MobiDB-lite"/>
    </source>
</evidence>
<comment type="caution">
    <text evidence="2">The sequence shown here is derived from an EMBL/GenBank/DDBJ whole genome shotgun (WGS) entry which is preliminary data.</text>
</comment>
<evidence type="ECO:0000313" key="2">
    <source>
        <dbReference type="EMBL" id="TKA12714.1"/>
    </source>
</evidence>